<sequence length="166" mass="17950">MTVRLPRPCFALPALLLPLLAQADPVPLDAAALRACATRVVELRSGSAQLTLRSSALEARRAQLDARAPALQNAGGAPAEADLDAHLDLQQRRRQHHDEALAFNAEVAQQRQAVDALNGVKQDYARECAGRPYRRRDFTALPASLQAAMRAGLDDVVVPYVDPASR</sequence>
<dbReference type="AlphaFoldDB" id="A0A970B5T9"/>
<dbReference type="Proteomes" id="UP000653472">
    <property type="component" value="Unassembled WGS sequence"/>
</dbReference>
<keyword evidence="1" id="KW-0732">Signal</keyword>
<organism evidence="2 3">
    <name type="scientific">Solimonas marina</name>
    <dbReference type="NCBI Taxonomy" id="2714601"/>
    <lineage>
        <taxon>Bacteria</taxon>
        <taxon>Pseudomonadati</taxon>
        <taxon>Pseudomonadota</taxon>
        <taxon>Gammaproteobacteria</taxon>
        <taxon>Nevskiales</taxon>
        <taxon>Nevskiaceae</taxon>
        <taxon>Solimonas</taxon>
    </lineage>
</organism>
<gene>
    <name evidence="2" type="ORF">G7Y82_07065</name>
</gene>
<comment type="caution">
    <text evidence="2">The sequence shown here is derived from an EMBL/GenBank/DDBJ whole genome shotgun (WGS) entry which is preliminary data.</text>
</comment>
<evidence type="ECO:0000313" key="2">
    <source>
        <dbReference type="EMBL" id="NKF22073.1"/>
    </source>
</evidence>
<evidence type="ECO:0000256" key="1">
    <source>
        <dbReference type="SAM" id="SignalP"/>
    </source>
</evidence>
<accession>A0A970B5T9</accession>
<dbReference type="EMBL" id="JAAVXB010000003">
    <property type="protein sequence ID" value="NKF22073.1"/>
    <property type="molecule type" value="Genomic_DNA"/>
</dbReference>
<feature type="chain" id="PRO_5036799814" evidence="1">
    <location>
        <begin position="24"/>
        <end position="166"/>
    </location>
</feature>
<keyword evidence="3" id="KW-1185">Reference proteome</keyword>
<evidence type="ECO:0000313" key="3">
    <source>
        <dbReference type="Proteomes" id="UP000653472"/>
    </source>
</evidence>
<name>A0A970B5T9_9GAMM</name>
<reference evidence="2" key="1">
    <citation type="submission" date="2020-03" db="EMBL/GenBank/DDBJ databases">
        <title>Solimonas marina sp. nov., isolated from deep seawater of the Pacific Ocean.</title>
        <authorList>
            <person name="Liu X."/>
            <person name="Lai Q."/>
            <person name="Sun F."/>
            <person name="Gai Y."/>
            <person name="Li G."/>
            <person name="Shao Z."/>
        </authorList>
    </citation>
    <scope>NUCLEOTIDE SEQUENCE</scope>
    <source>
        <strain evidence="2">C16B3</strain>
    </source>
</reference>
<feature type="signal peptide" evidence="1">
    <location>
        <begin position="1"/>
        <end position="23"/>
    </location>
</feature>
<proteinExistence type="predicted"/>
<protein>
    <submittedName>
        <fullName evidence="2">Uncharacterized protein</fullName>
    </submittedName>
</protein>
<dbReference type="RefSeq" id="WP_168147328.1">
    <property type="nucleotide sequence ID" value="NZ_JAAVXB010000003.1"/>
</dbReference>